<dbReference type="InterPro" id="IPR007037">
    <property type="entry name" value="SIP_rossman_dom"/>
</dbReference>
<organism evidence="2 3">
    <name type="scientific">Serinicoccus chungangensis</name>
    <dbReference type="NCBI Taxonomy" id="767452"/>
    <lineage>
        <taxon>Bacteria</taxon>
        <taxon>Bacillati</taxon>
        <taxon>Actinomycetota</taxon>
        <taxon>Actinomycetes</taxon>
        <taxon>Micrococcales</taxon>
        <taxon>Ornithinimicrobiaceae</taxon>
        <taxon>Serinicoccus</taxon>
    </lineage>
</organism>
<sequence length="265" mass="29094">MYGTVVRTEQLTPHLVRVVLGGEGLDDFAEPTFADSYVNMFFLPPGAGYQPPFDTEAVRDLPRERRPYPRRISVRSWDPRRRELTVDIAVHGEVGYAGRWARHTAPGDRVQLRGPAGDFSPPPSAEAYLLVGDESALPAVAACLESVPAGRPALALVEVDGPDEELALDSPGDLRVVYVHRDGHPDPSRLLADALAAAPLPPGRLSAFVHGEAESIRAVRRHLLERALVDPALLSCSPYWRRGSTDEEWRSVKADWVRAMQADTP</sequence>
<dbReference type="SUPFAM" id="SSF63380">
    <property type="entry name" value="Riboflavin synthase domain-like"/>
    <property type="match status" value="1"/>
</dbReference>
<evidence type="ECO:0000259" key="1">
    <source>
        <dbReference type="PROSITE" id="PS51384"/>
    </source>
</evidence>
<dbReference type="PANTHER" id="PTHR30157">
    <property type="entry name" value="FERRIC REDUCTASE, NADPH-DEPENDENT"/>
    <property type="match status" value="1"/>
</dbReference>
<dbReference type="PANTHER" id="PTHR30157:SF0">
    <property type="entry name" value="NADPH-DEPENDENT FERRIC-CHELATE REDUCTASE"/>
    <property type="match status" value="1"/>
</dbReference>
<dbReference type="Pfam" id="PF04954">
    <property type="entry name" value="SIP"/>
    <property type="match status" value="1"/>
</dbReference>
<name>A0A0W8IEI3_9MICO</name>
<dbReference type="CDD" id="cd06193">
    <property type="entry name" value="siderophore_interacting"/>
    <property type="match status" value="1"/>
</dbReference>
<dbReference type="EMBL" id="LQBL01000003">
    <property type="protein sequence ID" value="KUG58365.1"/>
    <property type="molecule type" value="Genomic_DNA"/>
</dbReference>
<dbReference type="PROSITE" id="PS51384">
    <property type="entry name" value="FAD_FR"/>
    <property type="match status" value="1"/>
</dbReference>
<dbReference type="Proteomes" id="UP000054837">
    <property type="component" value="Unassembled WGS sequence"/>
</dbReference>
<dbReference type="InterPro" id="IPR017938">
    <property type="entry name" value="Riboflavin_synthase-like_b-brl"/>
</dbReference>
<dbReference type="Gene3D" id="3.40.50.80">
    <property type="entry name" value="Nucleotide-binding domain of ferredoxin-NADP reductase (FNR) module"/>
    <property type="match status" value="1"/>
</dbReference>
<evidence type="ECO:0000313" key="3">
    <source>
        <dbReference type="Proteomes" id="UP000054837"/>
    </source>
</evidence>
<dbReference type="RefSeq" id="WP_058890042.1">
    <property type="nucleotide sequence ID" value="NZ_LQBL01000003.1"/>
</dbReference>
<feature type="domain" description="FAD-binding FR-type" evidence="1">
    <location>
        <begin position="1"/>
        <end position="122"/>
    </location>
</feature>
<dbReference type="Gene3D" id="2.40.30.10">
    <property type="entry name" value="Translation factors"/>
    <property type="match status" value="1"/>
</dbReference>
<dbReference type="InterPro" id="IPR013113">
    <property type="entry name" value="SIP_FAD-bd"/>
</dbReference>
<dbReference type="GO" id="GO:0016491">
    <property type="term" value="F:oxidoreductase activity"/>
    <property type="evidence" value="ECO:0007669"/>
    <property type="project" value="InterPro"/>
</dbReference>
<accession>A0A0W8IEI3</accession>
<protein>
    <submittedName>
        <fullName evidence="2">Siderophore interacting protein</fullName>
    </submittedName>
</protein>
<gene>
    <name evidence="2" type="ORF">AVL62_10635</name>
</gene>
<reference evidence="2 3" key="1">
    <citation type="submission" date="2015-12" db="EMBL/GenBank/DDBJ databases">
        <title>Serinicoccus chungangenesis strain CD08_5 genome sequencing and assembly.</title>
        <authorList>
            <person name="Chander A.M."/>
            <person name="Kaur G."/>
            <person name="Nair G.R."/>
            <person name="Dhawan D.K."/>
            <person name="Kochhar R.K."/>
            <person name="Mayilraj S."/>
            <person name="Bhadada S.K."/>
        </authorList>
    </citation>
    <scope>NUCLEOTIDE SEQUENCE [LARGE SCALE GENOMIC DNA]</scope>
    <source>
        <strain evidence="2 3">CD08_5</strain>
    </source>
</reference>
<dbReference type="AlphaFoldDB" id="A0A0W8IEI3"/>
<dbReference type="InterPro" id="IPR039374">
    <property type="entry name" value="SIP_fam"/>
</dbReference>
<dbReference type="InterPro" id="IPR017927">
    <property type="entry name" value="FAD-bd_FR_type"/>
</dbReference>
<evidence type="ECO:0000313" key="2">
    <source>
        <dbReference type="EMBL" id="KUG58365.1"/>
    </source>
</evidence>
<dbReference type="OrthoDB" id="9814826at2"/>
<proteinExistence type="predicted"/>
<dbReference type="STRING" id="767452.AVL62_10635"/>
<dbReference type="InterPro" id="IPR039261">
    <property type="entry name" value="FNR_nucleotide-bd"/>
</dbReference>
<keyword evidence="3" id="KW-1185">Reference proteome</keyword>
<comment type="caution">
    <text evidence="2">The sequence shown here is derived from an EMBL/GenBank/DDBJ whole genome shotgun (WGS) entry which is preliminary data.</text>
</comment>
<dbReference type="Pfam" id="PF08021">
    <property type="entry name" value="FAD_binding_9"/>
    <property type="match status" value="1"/>
</dbReference>